<dbReference type="Pfam" id="PF00891">
    <property type="entry name" value="Methyltransf_2"/>
    <property type="match status" value="1"/>
</dbReference>
<dbReference type="PROSITE" id="PS51683">
    <property type="entry name" value="SAM_OMT_II"/>
    <property type="match status" value="1"/>
</dbReference>
<evidence type="ECO:0000256" key="3">
    <source>
        <dbReference type="ARBA" id="ARBA00022691"/>
    </source>
</evidence>
<dbReference type="Gene3D" id="3.40.50.150">
    <property type="entry name" value="Vaccinia Virus protein VP39"/>
    <property type="match status" value="1"/>
</dbReference>
<evidence type="ECO:0000256" key="4">
    <source>
        <dbReference type="SAM" id="MobiDB-lite"/>
    </source>
</evidence>
<feature type="domain" description="O-methyltransferase C-terminal" evidence="5">
    <location>
        <begin position="148"/>
        <end position="350"/>
    </location>
</feature>
<organism evidence="6 7">
    <name type="scientific">Rhodamnia argentea</name>
    <dbReference type="NCBI Taxonomy" id="178133"/>
    <lineage>
        <taxon>Eukaryota</taxon>
        <taxon>Viridiplantae</taxon>
        <taxon>Streptophyta</taxon>
        <taxon>Embryophyta</taxon>
        <taxon>Tracheophyta</taxon>
        <taxon>Spermatophyta</taxon>
        <taxon>Magnoliopsida</taxon>
        <taxon>eudicotyledons</taxon>
        <taxon>Gunneridae</taxon>
        <taxon>Pentapetalae</taxon>
        <taxon>rosids</taxon>
        <taxon>malvids</taxon>
        <taxon>Myrtales</taxon>
        <taxon>Myrtaceae</taxon>
        <taxon>Myrtoideae</taxon>
        <taxon>Myrteae</taxon>
        <taxon>Australasian group</taxon>
        <taxon>Rhodamnia</taxon>
    </lineage>
</organism>
<dbReference type="RefSeq" id="XP_048131211.1">
    <property type="nucleotide sequence ID" value="XM_048275254.1"/>
</dbReference>
<dbReference type="InterPro" id="IPR016461">
    <property type="entry name" value="COMT-like"/>
</dbReference>
<evidence type="ECO:0000259" key="5">
    <source>
        <dbReference type="Pfam" id="PF00891"/>
    </source>
</evidence>
<keyword evidence="6" id="KW-1185">Reference proteome</keyword>
<dbReference type="PANTHER" id="PTHR11746">
    <property type="entry name" value="O-METHYLTRANSFERASE"/>
    <property type="match status" value="1"/>
</dbReference>
<proteinExistence type="predicted"/>
<keyword evidence="1" id="KW-0489">Methyltransferase</keyword>
<evidence type="ECO:0000313" key="6">
    <source>
        <dbReference type="Proteomes" id="UP000827889"/>
    </source>
</evidence>
<evidence type="ECO:0000256" key="2">
    <source>
        <dbReference type="ARBA" id="ARBA00022679"/>
    </source>
</evidence>
<feature type="region of interest" description="Disordered" evidence="4">
    <location>
        <begin position="1"/>
        <end position="35"/>
    </location>
</feature>
<dbReference type="InterPro" id="IPR001077">
    <property type="entry name" value="COMT_C"/>
</dbReference>
<reference evidence="7" key="2">
    <citation type="submission" date="2025-08" db="UniProtKB">
        <authorList>
            <consortium name="RefSeq"/>
        </authorList>
    </citation>
    <scope>IDENTIFICATION</scope>
    <source>
        <tissue evidence="7">Leaf</tissue>
    </source>
</reference>
<dbReference type="InterPro" id="IPR036388">
    <property type="entry name" value="WH-like_DNA-bd_sf"/>
</dbReference>
<keyword evidence="3" id="KW-0949">S-adenosyl-L-methionine</keyword>
<reference evidence="6" key="1">
    <citation type="submission" date="2025-05" db="UniProtKB">
        <authorList>
            <consortium name="RefSeq"/>
        </authorList>
    </citation>
    <scope>NUCLEOTIDE SEQUENCE [LARGE SCALE GENOMIC DNA]</scope>
</reference>
<dbReference type="Gene3D" id="1.10.10.10">
    <property type="entry name" value="Winged helix-like DNA-binding domain superfamily/Winged helix DNA-binding domain"/>
    <property type="match status" value="1"/>
</dbReference>
<dbReference type="InterPro" id="IPR029063">
    <property type="entry name" value="SAM-dependent_MTases_sf"/>
</dbReference>
<dbReference type="SUPFAM" id="SSF53335">
    <property type="entry name" value="S-adenosyl-L-methionine-dependent methyltransferases"/>
    <property type="match status" value="1"/>
</dbReference>
<sequence>MGPRDALRNLPRLPNGPERRCPARRVRHPGPSRPGGSGVCFRGCLSAHHTELGSCSKARPDAVPPCEPLASELRGARAGRWPDYREAVRPHAGSSLLYQGRGRGLVGFFVGALLPSGSTASLVSRIRVKNIKRRLIFSVAIKPIHMLQLNEAILEGGNQFKKVHGVSIFEYMNIDSAYNNTFNKAMDGLTTIVMNKILEFYQGFEGLTTLVDVAGGTGKCLNMIISKYPSIVGINFDLPHVIESAPAYSGIQHVGGSMFSTIPRADAIMIKNTLHNWNDENCIKILRNCYEALLSKGKVVVMDLVLPEAPETSATSMYTSRLDNTMLMHLGGQERTEREFRALAKAAGFSEFKVACVASELWVVMELYK</sequence>
<dbReference type="GeneID" id="115751927"/>
<evidence type="ECO:0000313" key="7">
    <source>
        <dbReference type="RefSeq" id="XP_048131211.1"/>
    </source>
</evidence>
<gene>
    <name evidence="7" type="primary">LOC115751927</name>
</gene>
<name>A0ABM3H3Q6_9MYRT</name>
<accession>A0ABM3H3Q6</accession>
<keyword evidence="2" id="KW-0808">Transferase</keyword>
<dbReference type="Proteomes" id="UP000827889">
    <property type="component" value="Chromosome 2"/>
</dbReference>
<protein>
    <submittedName>
        <fullName evidence="7">Caffeic acid 3-O-methyltransferase-like isoform X1</fullName>
    </submittedName>
</protein>
<evidence type="ECO:0000256" key="1">
    <source>
        <dbReference type="ARBA" id="ARBA00022603"/>
    </source>
</evidence>